<dbReference type="Pfam" id="PF00232">
    <property type="entry name" value="Glyco_hydro_1"/>
    <property type="match status" value="1"/>
</dbReference>
<dbReference type="InterPro" id="IPR017853">
    <property type="entry name" value="GH"/>
</dbReference>
<dbReference type="GO" id="GO:0008422">
    <property type="term" value="F:beta-glucosidase activity"/>
    <property type="evidence" value="ECO:0007669"/>
    <property type="project" value="UniProtKB-EC"/>
</dbReference>
<reference evidence="3" key="1">
    <citation type="journal article" date="2013" name="J. Plant Res.">
        <title>Effect of fungi and light on seed germination of three Opuntia species from semiarid lands of central Mexico.</title>
        <authorList>
            <person name="Delgado-Sanchez P."/>
            <person name="Jimenez-Bremont J.F."/>
            <person name="Guerrero-Gonzalez Mde L."/>
            <person name="Flores J."/>
        </authorList>
    </citation>
    <scope>NUCLEOTIDE SEQUENCE</scope>
    <source>
        <tissue evidence="3">Cladode</tissue>
    </source>
</reference>
<keyword evidence="3" id="KW-0378">Hydrolase</keyword>
<evidence type="ECO:0000256" key="1">
    <source>
        <dbReference type="ARBA" id="ARBA00010838"/>
    </source>
</evidence>
<dbReference type="GO" id="GO:0005975">
    <property type="term" value="P:carbohydrate metabolic process"/>
    <property type="evidence" value="ECO:0007669"/>
    <property type="project" value="InterPro"/>
</dbReference>
<dbReference type="InterPro" id="IPR001360">
    <property type="entry name" value="Glyco_hydro_1"/>
</dbReference>
<name>A0A7C9B020_OPUST</name>
<accession>A0A7C9B020</accession>
<dbReference type="EMBL" id="GISG01282820">
    <property type="protein sequence ID" value="MBA4679277.1"/>
    <property type="molecule type" value="Transcribed_RNA"/>
</dbReference>
<dbReference type="EC" id="3.2.1.21" evidence="3"/>
<dbReference type="AlphaFoldDB" id="A0A7C9B020"/>
<evidence type="ECO:0000256" key="2">
    <source>
        <dbReference type="RuleBase" id="RU003690"/>
    </source>
</evidence>
<dbReference type="PRINTS" id="PR00131">
    <property type="entry name" value="GLHYDRLASE1"/>
</dbReference>
<keyword evidence="3" id="KW-0326">Glycosidase</keyword>
<sequence>MDPKLKGRTALMQIQQQILFLATHIMILCHAHVVQLYKQQYQATQNGKIGIPLVTKWFKPLTESREDVEAAGRAFDFLVGWILEPLVYGDYPFTMKSLIRNGLPTFSDEEKSLVQNSFDFIGCNYYTSRYASSIPFNPNETPTDPDQFQSVNLTVYNLSKQPIGEKASGSDEIYLFPEGLKDLLLYIKKHYKDPTLYVTENGYPEKRDDSIPLEVALQDDSRIRQILTHLNAVKQAISEGAKVKGYLMWTLMDCMEFESGYQVRYGLNYTDYLSNLDRIPKKSAKWFHSWLNEHRQTQITTESLDAPHKAGRILSSLSTCFKSCTT</sequence>
<protein>
    <submittedName>
        <fullName evidence="3">Beta-glucosidase</fullName>
        <ecNumber evidence="3">3.2.1.21</ecNumber>
    </submittedName>
</protein>
<reference evidence="3" key="2">
    <citation type="submission" date="2020-07" db="EMBL/GenBank/DDBJ databases">
        <authorList>
            <person name="Vera ALvarez R."/>
            <person name="Arias-Moreno D.M."/>
            <person name="Jimenez-Jacinto V."/>
            <person name="Jimenez-Bremont J.F."/>
            <person name="Swaminathan K."/>
            <person name="Moose S.P."/>
            <person name="Guerrero-Gonzalez M.L."/>
            <person name="Marino-Ramirez L."/>
            <person name="Landsman D."/>
            <person name="Rodriguez-Kessler M."/>
            <person name="Delgado-Sanchez P."/>
        </authorList>
    </citation>
    <scope>NUCLEOTIDE SEQUENCE</scope>
    <source>
        <tissue evidence="3">Cladode</tissue>
    </source>
</reference>
<proteinExistence type="inferred from homology"/>
<comment type="similarity">
    <text evidence="1 2">Belongs to the glycosyl hydrolase 1 family.</text>
</comment>
<dbReference type="SUPFAM" id="SSF51445">
    <property type="entry name" value="(Trans)glycosidases"/>
    <property type="match status" value="1"/>
</dbReference>
<dbReference type="Gene3D" id="3.20.20.80">
    <property type="entry name" value="Glycosidases"/>
    <property type="match status" value="1"/>
</dbReference>
<dbReference type="PANTHER" id="PTHR10353">
    <property type="entry name" value="GLYCOSYL HYDROLASE"/>
    <property type="match status" value="1"/>
</dbReference>
<dbReference type="PANTHER" id="PTHR10353:SF154">
    <property type="entry name" value="BETA-GLUCOSIDASE 9-RELATED"/>
    <property type="match status" value="1"/>
</dbReference>
<evidence type="ECO:0000313" key="3">
    <source>
        <dbReference type="EMBL" id="MBA4679277.1"/>
    </source>
</evidence>
<organism evidence="3">
    <name type="scientific">Opuntia streptacantha</name>
    <name type="common">Prickly pear cactus</name>
    <name type="synonym">Opuntia cardona</name>
    <dbReference type="NCBI Taxonomy" id="393608"/>
    <lineage>
        <taxon>Eukaryota</taxon>
        <taxon>Viridiplantae</taxon>
        <taxon>Streptophyta</taxon>
        <taxon>Embryophyta</taxon>
        <taxon>Tracheophyta</taxon>
        <taxon>Spermatophyta</taxon>
        <taxon>Magnoliopsida</taxon>
        <taxon>eudicotyledons</taxon>
        <taxon>Gunneridae</taxon>
        <taxon>Pentapetalae</taxon>
        <taxon>Caryophyllales</taxon>
        <taxon>Cactineae</taxon>
        <taxon>Cactaceae</taxon>
        <taxon>Opuntioideae</taxon>
        <taxon>Opuntia</taxon>
    </lineage>
</organism>